<dbReference type="AlphaFoldDB" id="A0A1Z1WP84"/>
<reference evidence="2 3" key="1">
    <citation type="submission" date="2017-05" db="EMBL/GenBank/DDBJ databases">
        <title>Streptomyces alboflavus Genome sequencing and assembly.</title>
        <authorList>
            <person name="Wang Y."/>
            <person name="Du B."/>
            <person name="Ding Y."/>
            <person name="Liu H."/>
            <person name="Hou Q."/>
            <person name="Liu K."/>
            <person name="Wang C."/>
            <person name="Yao L."/>
        </authorList>
    </citation>
    <scope>NUCLEOTIDE SEQUENCE [LARGE SCALE GENOMIC DNA]</scope>
    <source>
        <strain evidence="2 3">MDJK44</strain>
    </source>
</reference>
<evidence type="ECO:0000313" key="3">
    <source>
        <dbReference type="Proteomes" id="UP000195880"/>
    </source>
</evidence>
<dbReference type="Proteomes" id="UP000195880">
    <property type="component" value="Chromosome"/>
</dbReference>
<feature type="region of interest" description="Disordered" evidence="1">
    <location>
        <begin position="104"/>
        <end position="157"/>
    </location>
</feature>
<protein>
    <submittedName>
        <fullName evidence="2">Uncharacterized protein</fullName>
    </submittedName>
</protein>
<keyword evidence="3" id="KW-1185">Reference proteome</keyword>
<evidence type="ECO:0000256" key="1">
    <source>
        <dbReference type="SAM" id="MobiDB-lite"/>
    </source>
</evidence>
<dbReference type="KEGG" id="salf:SMD44_07758"/>
<feature type="compositionally biased region" description="Basic and acidic residues" evidence="1">
    <location>
        <begin position="114"/>
        <end position="128"/>
    </location>
</feature>
<accession>A0A1Z1WP84</accession>
<dbReference type="EMBL" id="CP021748">
    <property type="protein sequence ID" value="ARX88271.1"/>
    <property type="molecule type" value="Genomic_DNA"/>
</dbReference>
<name>A0A1Z1WP84_9ACTN</name>
<evidence type="ECO:0000313" key="2">
    <source>
        <dbReference type="EMBL" id="ARX88271.1"/>
    </source>
</evidence>
<sequence length="157" mass="16707">MSSLLAISARLGSVLASERQWCRRAAARRSGGRALEVNHEEARAESTDAYVVEVAARPATGIGNEATELAPQVIDPPHAALHGRIRPYGSLRSAAAVRGAFVVLSTSQPPDHPGQGDHIEESEQHDKGSAAPLGHAQEQRYDEGHDAWKEPQPSPAA</sequence>
<feature type="compositionally biased region" description="Basic and acidic residues" evidence="1">
    <location>
        <begin position="137"/>
        <end position="149"/>
    </location>
</feature>
<gene>
    <name evidence="2" type="ORF">SMD44_07758</name>
</gene>
<proteinExistence type="predicted"/>
<organism evidence="2 3">
    <name type="scientific">Streptomyces alboflavus</name>
    <dbReference type="NCBI Taxonomy" id="67267"/>
    <lineage>
        <taxon>Bacteria</taxon>
        <taxon>Bacillati</taxon>
        <taxon>Actinomycetota</taxon>
        <taxon>Actinomycetes</taxon>
        <taxon>Kitasatosporales</taxon>
        <taxon>Streptomycetaceae</taxon>
        <taxon>Streptomyces</taxon>
    </lineage>
</organism>
<dbReference type="RefSeq" id="WP_087886802.1">
    <property type="nucleotide sequence ID" value="NZ_CP021748.1"/>
</dbReference>